<gene>
    <name evidence="1" type="ORF">BS78_K133300</name>
</gene>
<keyword evidence="2" id="KW-1185">Reference proteome</keyword>
<dbReference type="Proteomes" id="UP001164776">
    <property type="component" value="Unassembled WGS sequence"/>
</dbReference>
<name>A0A9W7X8K7_9POAL</name>
<dbReference type="AlphaFoldDB" id="A0A9W7X8K7"/>
<reference evidence="1 2" key="1">
    <citation type="submission" date="2022-10" db="EMBL/GenBank/DDBJ databases">
        <title>WGS assembly of Paspalum vaginatum 540-79.</title>
        <authorList>
            <person name="Sun G."/>
            <person name="Wase N."/>
            <person name="Shu S."/>
            <person name="Jenkins J."/>
            <person name="Zhou B."/>
            <person name="Torres-Rodriguez J."/>
            <person name="Chen C."/>
            <person name="Sandor L."/>
            <person name="Plott C."/>
            <person name="Yoshinga Y."/>
            <person name="Daum C."/>
            <person name="Qi P."/>
            <person name="Barry K."/>
            <person name="Lipzen A."/>
            <person name="Berry L."/>
            <person name="Pedersen C."/>
            <person name="Gottilla T."/>
            <person name="Foltz A."/>
            <person name="Yu H."/>
            <person name="O'Malley R."/>
            <person name="Zhang C."/>
            <person name="Devos K."/>
            <person name="Sigmon B."/>
            <person name="Yu B."/>
            <person name="Obata T."/>
            <person name="Schmutz J."/>
            <person name="Schnable J."/>
        </authorList>
    </citation>
    <scope>NUCLEOTIDE SEQUENCE [LARGE SCALE GENOMIC DNA]</scope>
    <source>
        <strain evidence="2">cv. 540-79</strain>
    </source>
</reference>
<dbReference type="EMBL" id="MU630407">
    <property type="protein sequence ID" value="KAJ1254017.1"/>
    <property type="molecule type" value="Genomic_DNA"/>
</dbReference>
<protein>
    <submittedName>
        <fullName evidence="1">Uncharacterized protein</fullName>
    </submittedName>
</protein>
<evidence type="ECO:0000313" key="1">
    <source>
        <dbReference type="EMBL" id="KAJ1254017.1"/>
    </source>
</evidence>
<sequence>MLVGTMIEWGLPPKHRHIHYSDRRARKRRNEEIQEAYSVLQMATGQGLQLDNGIHRHIILLTEHCKHCHLAYALVLFNWMARKGFPS</sequence>
<organism evidence="1 2">
    <name type="scientific">Paspalum vaginatum</name>
    <name type="common">seashore paspalum</name>
    <dbReference type="NCBI Taxonomy" id="158149"/>
    <lineage>
        <taxon>Eukaryota</taxon>
        <taxon>Viridiplantae</taxon>
        <taxon>Streptophyta</taxon>
        <taxon>Embryophyta</taxon>
        <taxon>Tracheophyta</taxon>
        <taxon>Spermatophyta</taxon>
        <taxon>Magnoliopsida</taxon>
        <taxon>Liliopsida</taxon>
        <taxon>Poales</taxon>
        <taxon>Poaceae</taxon>
        <taxon>PACMAD clade</taxon>
        <taxon>Panicoideae</taxon>
        <taxon>Andropogonodae</taxon>
        <taxon>Paspaleae</taxon>
        <taxon>Paspalinae</taxon>
        <taxon>Paspalum</taxon>
    </lineage>
</organism>
<evidence type="ECO:0000313" key="2">
    <source>
        <dbReference type="Proteomes" id="UP001164776"/>
    </source>
</evidence>
<proteinExistence type="predicted"/>
<comment type="caution">
    <text evidence="1">The sequence shown here is derived from an EMBL/GenBank/DDBJ whole genome shotgun (WGS) entry which is preliminary data.</text>
</comment>
<accession>A0A9W7X8K7</accession>